<dbReference type="EC" id="2.3.2.27" evidence="6"/>
<dbReference type="OrthoDB" id="7237699at2759"/>
<keyword evidence="6" id="KW-0808">Transferase</keyword>
<evidence type="ECO:0000256" key="7">
    <source>
        <dbReference type="SAM" id="MobiDB-lite"/>
    </source>
</evidence>
<dbReference type="Proteomes" id="UP000001307">
    <property type="component" value="Unassembled WGS sequence"/>
</dbReference>
<dbReference type="InterPro" id="IPR017907">
    <property type="entry name" value="Znf_RING_CS"/>
</dbReference>
<comment type="domain">
    <text evidence="6">The N-terminus is composed of the phosphotyrosine binding (PTB) domain, a short linker region and the RING-type zinc finger. The PTB domain, which is also called TKB (tyrosine kinase binding) domain, is composed of three different subdomains: a four-helix bundle (4H), a calcium-binding EF hand and a divergent SH2 domain.</text>
</comment>
<evidence type="ECO:0000256" key="1">
    <source>
        <dbReference type="ARBA" id="ARBA00022723"/>
    </source>
</evidence>
<comment type="function">
    <text evidence="6">E3 ubiquitin-protein ligase which accepts ubiquitin from specific E2 ubiquitin-conjugating enzymes, and transfers it to substrates, generally promoting their degradation by the proteasome.</text>
</comment>
<dbReference type="InterPro" id="IPR013083">
    <property type="entry name" value="Znf_RING/FYVE/PHD"/>
</dbReference>
<reference evidence="10" key="1">
    <citation type="journal article" date="2010" name="Science">
        <title>Plasticity of animal genome architecture unmasked by rapid evolution of a pelagic tunicate.</title>
        <authorList>
            <person name="Denoeud F."/>
            <person name="Henriet S."/>
            <person name="Mungpakdee S."/>
            <person name="Aury J.M."/>
            <person name="Da Silva C."/>
            <person name="Brinkmann H."/>
            <person name="Mikhaleva J."/>
            <person name="Olsen L.C."/>
            <person name="Jubin C."/>
            <person name="Canestro C."/>
            <person name="Bouquet J.M."/>
            <person name="Danks G."/>
            <person name="Poulain J."/>
            <person name="Campsteijn C."/>
            <person name="Adamski M."/>
            <person name="Cross I."/>
            <person name="Yadetie F."/>
            <person name="Muffato M."/>
            <person name="Louis A."/>
            <person name="Butcher S."/>
            <person name="Tsagkogeorga G."/>
            <person name="Konrad A."/>
            <person name="Singh S."/>
            <person name="Jensen M.F."/>
            <person name="Cong E.H."/>
            <person name="Eikeseth-Otteraa H."/>
            <person name="Noel B."/>
            <person name="Anthouard V."/>
            <person name="Porcel B.M."/>
            <person name="Kachouri-Lafond R."/>
            <person name="Nishino A."/>
            <person name="Ugolini M."/>
            <person name="Chourrout P."/>
            <person name="Nishida H."/>
            <person name="Aasland R."/>
            <person name="Huzurbazar S."/>
            <person name="Westhof E."/>
            <person name="Delsuc F."/>
            <person name="Lehrach H."/>
            <person name="Reinhardt R."/>
            <person name="Weissenbach J."/>
            <person name="Roy S.W."/>
            <person name="Artiguenave F."/>
            <person name="Postlethwait J.H."/>
            <person name="Manak J.R."/>
            <person name="Thompson E.M."/>
            <person name="Jaillon O."/>
            <person name="Du Pasquier L."/>
            <person name="Boudinot P."/>
            <person name="Liberles D.A."/>
            <person name="Volff J.N."/>
            <person name="Philippe H."/>
            <person name="Lenhard B."/>
            <person name="Roest Crollius H."/>
            <person name="Wincker P."/>
            <person name="Chourrout D."/>
        </authorList>
    </citation>
    <scope>NUCLEOTIDE SEQUENCE [LARGE SCALE GENOMIC DNA]</scope>
</reference>
<dbReference type="InParanoid" id="E4WW32"/>
<dbReference type="GO" id="GO:0061630">
    <property type="term" value="F:ubiquitin protein ligase activity"/>
    <property type="evidence" value="ECO:0007669"/>
    <property type="project" value="UniProtKB-EC"/>
</dbReference>
<dbReference type="SUPFAM" id="SSF47473">
    <property type="entry name" value="EF-hand"/>
    <property type="match status" value="1"/>
</dbReference>
<keyword evidence="6" id="KW-0833">Ubl conjugation pathway</keyword>
<dbReference type="PANTHER" id="PTHR23007:SF11">
    <property type="entry name" value="E3 UBIQUITIN-PROTEIN LIGASE CBL"/>
    <property type="match status" value="1"/>
</dbReference>
<evidence type="ECO:0000256" key="4">
    <source>
        <dbReference type="ARBA" id="ARBA00022837"/>
    </source>
</evidence>
<feature type="compositionally biased region" description="Polar residues" evidence="7">
    <location>
        <begin position="492"/>
        <end position="511"/>
    </location>
</feature>
<dbReference type="AlphaFoldDB" id="E4WW32"/>
<dbReference type="Pfam" id="PF13920">
    <property type="entry name" value="zf-C3HC4_3"/>
    <property type="match status" value="1"/>
</dbReference>
<dbReference type="InterPro" id="IPR011992">
    <property type="entry name" value="EF-hand-dom_pair"/>
</dbReference>
<dbReference type="Pfam" id="PF02262">
    <property type="entry name" value="Cbl_N"/>
    <property type="match status" value="1"/>
</dbReference>
<evidence type="ECO:0000256" key="2">
    <source>
        <dbReference type="ARBA" id="ARBA00022771"/>
    </source>
</evidence>
<dbReference type="Gene3D" id="1.20.930.20">
    <property type="entry name" value="Adaptor protein Cbl, N-terminal domain"/>
    <property type="match status" value="1"/>
</dbReference>
<dbReference type="InterPro" id="IPR036860">
    <property type="entry name" value="SH2_dom_sf"/>
</dbReference>
<keyword evidence="11" id="KW-1185">Reference proteome</keyword>
<evidence type="ECO:0000313" key="10">
    <source>
        <dbReference type="EMBL" id="CBY21335.1"/>
    </source>
</evidence>
<name>E4WW32_OIKDI</name>
<evidence type="ECO:0000259" key="8">
    <source>
        <dbReference type="PROSITE" id="PS50089"/>
    </source>
</evidence>
<feature type="domain" description="Cbl-PTB" evidence="9">
    <location>
        <begin position="17"/>
        <end position="323"/>
    </location>
</feature>
<dbReference type="GO" id="GO:0008270">
    <property type="term" value="F:zinc ion binding"/>
    <property type="evidence" value="ECO:0007669"/>
    <property type="project" value="UniProtKB-KW"/>
</dbReference>
<dbReference type="InterPro" id="IPR036537">
    <property type="entry name" value="Adaptor_Cbl_N_dom_sf"/>
</dbReference>
<dbReference type="InterPro" id="IPR003153">
    <property type="entry name" value="Adaptor_Cbl_N_hlx"/>
</dbReference>
<evidence type="ECO:0000259" key="9">
    <source>
        <dbReference type="PROSITE" id="PS51506"/>
    </source>
</evidence>
<dbReference type="PROSITE" id="PS50089">
    <property type="entry name" value="ZF_RING_2"/>
    <property type="match status" value="1"/>
</dbReference>
<dbReference type="SUPFAM" id="SSF55550">
    <property type="entry name" value="SH2 domain"/>
    <property type="match status" value="1"/>
</dbReference>
<dbReference type="Pfam" id="PF02761">
    <property type="entry name" value="Cbl_N2"/>
    <property type="match status" value="1"/>
</dbReference>
<dbReference type="UniPathway" id="UPA00143"/>
<feature type="compositionally biased region" description="Polar residues" evidence="7">
    <location>
        <begin position="449"/>
        <end position="458"/>
    </location>
</feature>
<comment type="pathway">
    <text evidence="6">Protein modification; protein ubiquitination.</text>
</comment>
<dbReference type="CDD" id="cd16502">
    <property type="entry name" value="RING-HC_Cbl-like"/>
    <property type="match status" value="1"/>
</dbReference>
<dbReference type="InterPro" id="IPR024162">
    <property type="entry name" value="Adaptor_Cbl"/>
</dbReference>
<dbReference type="GO" id="GO:0005886">
    <property type="term" value="C:plasma membrane"/>
    <property type="evidence" value="ECO:0007669"/>
    <property type="project" value="TreeGrafter"/>
</dbReference>
<dbReference type="InterPro" id="IPR001841">
    <property type="entry name" value="Znf_RING"/>
</dbReference>
<dbReference type="PANTHER" id="PTHR23007">
    <property type="entry name" value="CBL"/>
    <property type="match status" value="1"/>
</dbReference>
<keyword evidence="1 6" id="KW-0479">Metal-binding</keyword>
<dbReference type="EMBL" id="FN653017">
    <property type="protein sequence ID" value="CBY21335.1"/>
    <property type="molecule type" value="Genomic_DNA"/>
</dbReference>
<sequence>MFKKVRNPFREKKNDSSSASGHFTKSAFNELTSNMDTIMKACGKITNLNNSPPYILSILPDIHTILHKIVTEHDRDFQSLADNDYFQVAITNLSDKCRELKRILKNDPSSHHILKSSMRRELSKYSLVFSHILHELNVFFTDGTFSGGRFKITKADAKAFWEQHFGAQAIVNWKIFKRELAKVHTIDNSIDLERALQETLQLTKSTYVSKFEFDVFTRLFQPWEQLLVNWKVLAVTHPGYTAFITYEELHEELQLHRDSVGAYAFRLSNTKLGQWAIGYVNQSGEILQTIPENKSLMKVLIDGERNGYYTKPKGRLDNPDLSKYLHETKPENIEVPEESVQIYFDMGTTFNLCKVCLDRDKDIRIEPCNHLVCADCVAKWKMKDNSPTPTCPFCKFFFQFIRQIGKRIDKCRCDIRDTTPIQFDKDRSSELEANRPLPPIPTERAGALPSTSAINDLYSNKLDDPSTPPPAVPCPPVRNSLLGAENPAFEYNQLSPEPQRCPSTSDQNINSAGIAFPPIPPRKLS</sequence>
<dbReference type="Gene3D" id="1.10.238.10">
    <property type="entry name" value="EF-hand"/>
    <property type="match status" value="1"/>
</dbReference>
<dbReference type="InterPro" id="IPR014741">
    <property type="entry name" value="Adaptor_Cbl_EF_hand-like"/>
</dbReference>
<proteinExistence type="predicted"/>
<dbReference type="SUPFAM" id="SSF57850">
    <property type="entry name" value="RING/U-box"/>
    <property type="match status" value="1"/>
</dbReference>
<evidence type="ECO:0000256" key="3">
    <source>
        <dbReference type="ARBA" id="ARBA00022833"/>
    </source>
</evidence>
<dbReference type="GO" id="GO:0023051">
    <property type="term" value="P:regulation of signaling"/>
    <property type="evidence" value="ECO:0007669"/>
    <property type="project" value="InterPro"/>
</dbReference>
<dbReference type="InterPro" id="IPR024159">
    <property type="entry name" value="Cbl_PTB"/>
</dbReference>
<dbReference type="PROSITE" id="PS00518">
    <property type="entry name" value="ZF_RING_1"/>
    <property type="match status" value="1"/>
</dbReference>
<dbReference type="GO" id="GO:0005509">
    <property type="term" value="F:calcium ion binding"/>
    <property type="evidence" value="ECO:0007669"/>
    <property type="project" value="UniProtKB-UniRule"/>
</dbReference>
<keyword evidence="2 5" id="KW-0863">Zinc-finger</keyword>
<dbReference type="Pfam" id="PF02762">
    <property type="entry name" value="Cbl_N3"/>
    <property type="match status" value="1"/>
</dbReference>
<dbReference type="PROSITE" id="PS51506">
    <property type="entry name" value="CBL_PTB"/>
    <property type="match status" value="1"/>
</dbReference>
<dbReference type="GO" id="GO:0030971">
    <property type="term" value="F:receptor tyrosine kinase binding"/>
    <property type="evidence" value="ECO:0007669"/>
    <property type="project" value="TreeGrafter"/>
</dbReference>
<feature type="region of interest" description="Disordered" evidence="7">
    <location>
        <begin position="424"/>
        <end position="525"/>
    </location>
</feature>
<dbReference type="CDD" id="cd09920">
    <property type="entry name" value="SH2_Cbl-b_TKB"/>
    <property type="match status" value="1"/>
</dbReference>
<evidence type="ECO:0000256" key="5">
    <source>
        <dbReference type="PROSITE-ProRule" id="PRU00175"/>
    </source>
</evidence>
<dbReference type="GO" id="GO:0016567">
    <property type="term" value="P:protein ubiquitination"/>
    <property type="evidence" value="ECO:0007669"/>
    <property type="project" value="UniProtKB-UniPathway"/>
</dbReference>
<feature type="compositionally biased region" description="Basic and acidic residues" evidence="7">
    <location>
        <begin position="424"/>
        <end position="433"/>
    </location>
</feature>
<dbReference type="InterPro" id="IPR014742">
    <property type="entry name" value="Adaptor_Cbl_SH2-like"/>
</dbReference>
<dbReference type="GO" id="GO:0007166">
    <property type="term" value="P:cell surface receptor signaling pathway"/>
    <property type="evidence" value="ECO:0007669"/>
    <property type="project" value="InterPro"/>
</dbReference>
<dbReference type="GO" id="GO:0017124">
    <property type="term" value="F:SH3 domain binding"/>
    <property type="evidence" value="ECO:0007669"/>
    <property type="project" value="TreeGrafter"/>
</dbReference>
<protein>
    <recommendedName>
        <fullName evidence="6">E3 ubiquitin-protein ligase CBL</fullName>
        <ecNumber evidence="6">2.3.2.27</ecNumber>
    </recommendedName>
</protein>
<gene>
    <name evidence="10" type="ORF">GSOID_T00009095001</name>
</gene>
<dbReference type="SMART" id="SM00184">
    <property type="entry name" value="RING"/>
    <property type="match status" value="1"/>
</dbReference>
<organism evidence="10">
    <name type="scientific">Oikopleura dioica</name>
    <name type="common">Tunicate</name>
    <dbReference type="NCBI Taxonomy" id="34765"/>
    <lineage>
        <taxon>Eukaryota</taxon>
        <taxon>Metazoa</taxon>
        <taxon>Chordata</taxon>
        <taxon>Tunicata</taxon>
        <taxon>Appendicularia</taxon>
        <taxon>Copelata</taxon>
        <taxon>Oikopleuridae</taxon>
        <taxon>Oikopleura</taxon>
    </lineage>
</organism>
<dbReference type="GO" id="GO:0001784">
    <property type="term" value="F:phosphotyrosine residue binding"/>
    <property type="evidence" value="ECO:0007669"/>
    <property type="project" value="UniProtKB-UniRule"/>
</dbReference>
<accession>E4WW32</accession>
<dbReference type="FunCoup" id="E4WW32">
    <property type="interactions" value="2"/>
</dbReference>
<feature type="domain" description="RING-type" evidence="8">
    <location>
        <begin position="353"/>
        <end position="395"/>
    </location>
</feature>
<keyword evidence="4 6" id="KW-0106">Calcium</keyword>
<dbReference type="Gene3D" id="3.30.505.10">
    <property type="entry name" value="SH2 domain"/>
    <property type="match status" value="1"/>
</dbReference>
<feature type="compositionally biased region" description="Pro residues" evidence="7">
    <location>
        <begin position="466"/>
        <end position="476"/>
    </location>
</feature>
<comment type="catalytic activity">
    <reaction evidence="6">
        <text>S-ubiquitinyl-[E2 ubiquitin-conjugating enzyme]-L-cysteine + [acceptor protein]-L-lysine = [E2 ubiquitin-conjugating enzyme]-L-cysteine + N(6)-ubiquitinyl-[acceptor protein]-L-lysine.</text>
        <dbReference type="EC" id="2.3.2.27"/>
    </reaction>
</comment>
<feature type="region of interest" description="Disordered" evidence="7">
    <location>
        <begin position="1"/>
        <end position="21"/>
    </location>
</feature>
<dbReference type="GO" id="GO:0045121">
    <property type="term" value="C:membrane raft"/>
    <property type="evidence" value="ECO:0007669"/>
    <property type="project" value="TreeGrafter"/>
</dbReference>
<dbReference type="SUPFAM" id="SSF47668">
    <property type="entry name" value="N-terminal domain of cbl (N-cbl)"/>
    <property type="match status" value="1"/>
</dbReference>
<keyword evidence="3 6" id="KW-0862">Zinc</keyword>
<evidence type="ECO:0000256" key="6">
    <source>
        <dbReference type="RuleBase" id="RU367001"/>
    </source>
</evidence>
<evidence type="ECO:0000313" key="11">
    <source>
        <dbReference type="Proteomes" id="UP000001307"/>
    </source>
</evidence>
<dbReference type="Gene3D" id="3.30.40.10">
    <property type="entry name" value="Zinc/RING finger domain, C3HC4 (zinc finger)"/>
    <property type="match status" value="1"/>
</dbReference>